<name>A0ABZ2XHE2_9RHOO</name>
<dbReference type="PANTHER" id="PTHR30201">
    <property type="entry name" value="TRIPHOSPHORIBOSYL-DEPHOSPHO-COA SYNTHASE"/>
    <property type="match status" value="1"/>
</dbReference>
<dbReference type="Proteomes" id="UP001479520">
    <property type="component" value="Chromosome"/>
</dbReference>
<dbReference type="RefSeq" id="WP_341743997.1">
    <property type="nucleotide sequence ID" value="NZ_CP151406.1"/>
</dbReference>
<dbReference type="InterPro" id="IPR002736">
    <property type="entry name" value="CitG"/>
</dbReference>
<accession>A0ABZ2XHE2</accession>
<evidence type="ECO:0000256" key="4">
    <source>
        <dbReference type="ARBA" id="ARBA00022840"/>
    </source>
</evidence>
<dbReference type="HAMAP" id="MF_01883">
    <property type="entry name" value="MdcB"/>
    <property type="match status" value="1"/>
</dbReference>
<dbReference type="NCBIfam" id="TIGR03132">
    <property type="entry name" value="malonate_mdcB"/>
    <property type="match status" value="1"/>
</dbReference>
<sequence length="297" mass="30810">MSESALLATASHQLEPGDMADLPARIGRLAIRSLYREAALSPKPGLVCPDSPGSHDDMDFVTFVRSLQALRDYFPAIAECGQQAPALAPLQALGIAAEQRMLTATGGVNTHRGAIFNLGLLCAAGGLLAAAGERLEAAAVCRTVSERWGEEILDGLAAPSAADAASNGLVVARRYGCGGARQEAAAGFPAALELGLPAYRRILTETGDSERAAIQALFSLMAGLDDSNLLWRGGRQGLSFGRQLAAGFLAVGGVLATDWRAHAVAIDRAFVARRLSPGGSADLLGVTLFLAEVDGLY</sequence>
<dbReference type="Gene3D" id="1.10.4200.10">
    <property type="entry name" value="Triphosphoribosyl-dephospho-CoA protein"/>
    <property type="match status" value="1"/>
</dbReference>
<evidence type="ECO:0000313" key="6">
    <source>
        <dbReference type="EMBL" id="WZJ22045.1"/>
    </source>
</evidence>
<evidence type="ECO:0000256" key="3">
    <source>
        <dbReference type="ARBA" id="ARBA00022741"/>
    </source>
</evidence>
<evidence type="ECO:0000256" key="1">
    <source>
        <dbReference type="ARBA" id="ARBA00001210"/>
    </source>
</evidence>
<dbReference type="EC" id="2.4.2.52" evidence="5"/>
<evidence type="ECO:0000256" key="5">
    <source>
        <dbReference type="HAMAP-Rule" id="MF_01883"/>
    </source>
</evidence>
<comment type="function">
    <text evidence="5">Involved in the formation of 2-(5''-phosphoribosyl)-3'-dephosphocoenzyme-A, the prosthetic group of the acyl-carrier protein of the malonate decarboxylase.</text>
</comment>
<proteinExistence type="inferred from homology"/>
<reference evidence="6 7" key="1">
    <citation type="submission" date="2024-04" db="EMBL/GenBank/DDBJ databases">
        <title>Dissimilatory iodate-reducing microorganisms contribute to the enrichment of iodine in groundwater.</title>
        <authorList>
            <person name="Jiang Z."/>
        </authorList>
    </citation>
    <scope>NUCLEOTIDE SEQUENCE [LARGE SCALE GENOMIC DNA]</scope>
    <source>
        <strain evidence="6 7">NCP973</strain>
    </source>
</reference>
<dbReference type="GO" id="GO:0016757">
    <property type="term" value="F:glycosyltransferase activity"/>
    <property type="evidence" value="ECO:0007669"/>
    <property type="project" value="UniProtKB-KW"/>
</dbReference>
<evidence type="ECO:0000256" key="2">
    <source>
        <dbReference type="ARBA" id="ARBA00022679"/>
    </source>
</evidence>
<protein>
    <recommendedName>
        <fullName evidence="5">Probable 2-(5''-triphosphoribosyl)-3'-dephosphocoenzyme-A synthase</fullName>
        <shortName evidence="5">2-(5''-triphosphoribosyl)-3'-dephospho-CoA synthase</shortName>
        <ecNumber evidence="5">2.4.2.52</ecNumber>
    </recommendedName>
</protein>
<keyword evidence="2 5" id="KW-0808">Transferase</keyword>
<dbReference type="PANTHER" id="PTHR30201:SF2">
    <property type="entry name" value="2-(5''-TRIPHOSPHORIBOSYL)-3'-DEPHOSPHOCOENZYME-A SYNTHASE"/>
    <property type="match status" value="1"/>
</dbReference>
<dbReference type="Pfam" id="PF01874">
    <property type="entry name" value="CitG"/>
    <property type="match status" value="1"/>
</dbReference>
<organism evidence="6 7">
    <name type="scientific">Azonexus hydrophilus</name>
    <dbReference type="NCBI Taxonomy" id="418702"/>
    <lineage>
        <taxon>Bacteria</taxon>
        <taxon>Pseudomonadati</taxon>
        <taxon>Pseudomonadota</taxon>
        <taxon>Betaproteobacteria</taxon>
        <taxon>Rhodocyclales</taxon>
        <taxon>Azonexaceae</taxon>
        <taxon>Azonexus</taxon>
    </lineage>
</organism>
<dbReference type="EMBL" id="CP151406">
    <property type="protein sequence ID" value="WZJ22045.1"/>
    <property type="molecule type" value="Genomic_DNA"/>
</dbReference>
<keyword evidence="4 5" id="KW-0067">ATP-binding</keyword>
<keyword evidence="3 5" id="KW-0547">Nucleotide-binding</keyword>
<gene>
    <name evidence="5 6" type="primary">mdcB</name>
    <name evidence="6" type="ORF">AADV58_02525</name>
</gene>
<comment type="similarity">
    <text evidence="5">Belongs to the CitG/MdcB family.</text>
</comment>
<dbReference type="GO" id="GO:0046917">
    <property type="term" value="F:triphosphoribosyl-dephospho-CoA synthase activity"/>
    <property type="evidence" value="ECO:0007669"/>
    <property type="project" value="UniProtKB-EC"/>
</dbReference>
<keyword evidence="7" id="KW-1185">Reference proteome</keyword>
<comment type="catalytic activity">
    <reaction evidence="1 5">
        <text>3'-dephospho-CoA + ATP = 2'-(5''-triphospho-alpha-D-ribosyl)-3'-dephospho-CoA + adenine</text>
        <dbReference type="Rhea" id="RHEA:15117"/>
        <dbReference type="ChEBI" id="CHEBI:16708"/>
        <dbReference type="ChEBI" id="CHEBI:30616"/>
        <dbReference type="ChEBI" id="CHEBI:57328"/>
        <dbReference type="ChEBI" id="CHEBI:61378"/>
        <dbReference type="EC" id="2.4.2.52"/>
    </reaction>
</comment>
<dbReference type="InterPro" id="IPR017555">
    <property type="entry name" value="TriPribosyl-deP-CoA_syn"/>
</dbReference>
<keyword evidence="6" id="KW-0328">Glycosyltransferase</keyword>
<evidence type="ECO:0000313" key="7">
    <source>
        <dbReference type="Proteomes" id="UP001479520"/>
    </source>
</evidence>